<evidence type="ECO:0000313" key="2">
    <source>
        <dbReference type="Proteomes" id="UP001164539"/>
    </source>
</evidence>
<gene>
    <name evidence="1" type="ORF">OWV82_004806</name>
</gene>
<dbReference type="EMBL" id="CM051395">
    <property type="protein sequence ID" value="KAJ4726029.1"/>
    <property type="molecule type" value="Genomic_DNA"/>
</dbReference>
<keyword evidence="2" id="KW-1185">Reference proteome</keyword>
<sequence length="522" mass="58161">MVIDSWGIPWIDACLTMRLFWWQQLPLLLLIQLLQSSSTAHKTYAEALLACKIARGTPQQSSWRIGRYPCTIQRACLSCYEPRNQGVVSLIPEICALSYFFPSNSPIQFQENCKSRSRRIAASVDGDSGVPTFTPLLQDDVKRPRKQRVAAIGGGVAAALLVIGFVVLVYICLMRVKKRIRRSDGESSIPSPSDELERGDTTTYFGAVPPIGTQNLRKLAILELKHATSNFCESNIIGEGSFGLVYKGLLQDGSIVAIKRHLHTPIQNFLYEVKHIARVNHRHLVKIVGYCEENHQQLLVYDYIPSGNVGNHLYDSEGLPSGKLNMRQRLVIALGAAKGLEHLHSLVPPLFHLHFRTSNVLLDENLTPKVSDYGILKMVTGGHHAGSSSAIDSFLDPELNLLKNFSPESDVYSFGVFLLELISGREANGRYLSNSDPNLVLQAKTSSYLDNYIDKTLGEQTDDAGKEMMVLALQCVDISPRRPSMRHMVEELERIQQREIGRLDSEFGEEIGAVTLGSELFK</sequence>
<reference evidence="1 2" key="1">
    <citation type="journal article" date="2023" name="Science">
        <title>Complex scaffold remodeling in plant triterpene biosynthesis.</title>
        <authorList>
            <person name="De La Pena R."/>
            <person name="Hodgson H."/>
            <person name="Liu J.C."/>
            <person name="Stephenson M.J."/>
            <person name="Martin A.C."/>
            <person name="Owen C."/>
            <person name="Harkess A."/>
            <person name="Leebens-Mack J."/>
            <person name="Jimenez L.E."/>
            <person name="Osbourn A."/>
            <person name="Sattely E.S."/>
        </authorList>
    </citation>
    <scope>NUCLEOTIDE SEQUENCE [LARGE SCALE GENOMIC DNA]</scope>
    <source>
        <strain evidence="2">cv. JPN11</strain>
        <tissue evidence="1">Leaf</tissue>
    </source>
</reference>
<comment type="caution">
    <text evidence="1">The sequence shown here is derived from an EMBL/GenBank/DDBJ whole genome shotgun (WGS) entry which is preliminary data.</text>
</comment>
<organism evidence="1 2">
    <name type="scientific">Melia azedarach</name>
    <name type="common">Chinaberry tree</name>
    <dbReference type="NCBI Taxonomy" id="155640"/>
    <lineage>
        <taxon>Eukaryota</taxon>
        <taxon>Viridiplantae</taxon>
        <taxon>Streptophyta</taxon>
        <taxon>Embryophyta</taxon>
        <taxon>Tracheophyta</taxon>
        <taxon>Spermatophyta</taxon>
        <taxon>Magnoliopsida</taxon>
        <taxon>eudicotyledons</taxon>
        <taxon>Gunneridae</taxon>
        <taxon>Pentapetalae</taxon>
        <taxon>rosids</taxon>
        <taxon>malvids</taxon>
        <taxon>Sapindales</taxon>
        <taxon>Meliaceae</taxon>
        <taxon>Melia</taxon>
    </lineage>
</organism>
<evidence type="ECO:0000313" key="1">
    <source>
        <dbReference type="EMBL" id="KAJ4726029.1"/>
    </source>
</evidence>
<accession>A0ACC1YSL6</accession>
<dbReference type="Proteomes" id="UP001164539">
    <property type="component" value="Chromosome 2"/>
</dbReference>
<proteinExistence type="predicted"/>
<protein>
    <submittedName>
        <fullName evidence="1">Uncharacterized protein</fullName>
    </submittedName>
</protein>
<name>A0ACC1YSL6_MELAZ</name>